<dbReference type="UniPathway" id="UPA00539"/>
<dbReference type="GO" id="GO:0048038">
    <property type="term" value="F:quinone binding"/>
    <property type="evidence" value="ECO:0007669"/>
    <property type="project" value="InterPro"/>
</dbReference>
<dbReference type="Proteomes" id="UP000315037">
    <property type="component" value="Unassembled WGS sequence"/>
</dbReference>
<keyword evidence="3" id="KW-0884">PQQ biosynthesis</keyword>
<name>A0A506UKU6_9PROT</name>
<dbReference type="InterPro" id="IPR022479">
    <property type="entry name" value="PqqD_bac"/>
</dbReference>
<comment type="subunit">
    <text evidence="2">Monomer. Interacts with PqqE.</text>
</comment>
<evidence type="ECO:0000256" key="1">
    <source>
        <dbReference type="ARBA" id="ARBA00004886"/>
    </source>
</evidence>
<dbReference type="InterPro" id="IPR041881">
    <property type="entry name" value="PqqD_sf"/>
</dbReference>
<dbReference type="EMBL" id="SORZ01000002">
    <property type="protein sequence ID" value="TPW33948.1"/>
    <property type="molecule type" value="Genomic_DNA"/>
</dbReference>
<dbReference type="Gene3D" id="1.10.10.1150">
    <property type="entry name" value="Coenzyme PQQ synthesis protein D (PqqD)"/>
    <property type="match status" value="1"/>
</dbReference>
<comment type="caution">
    <text evidence="4">The sequence shown here is derived from an EMBL/GenBank/DDBJ whole genome shotgun (WGS) entry which is preliminary data.</text>
</comment>
<evidence type="ECO:0000313" key="4">
    <source>
        <dbReference type="EMBL" id="TPW33948.1"/>
    </source>
</evidence>
<keyword evidence="5" id="KW-1185">Reference proteome</keyword>
<proteinExistence type="predicted"/>
<evidence type="ECO:0000256" key="2">
    <source>
        <dbReference type="ARBA" id="ARBA00011741"/>
    </source>
</evidence>
<protein>
    <submittedName>
        <fullName evidence="4">Pyrroloquinoline quinone biosynthesis peptide chaperone PqqD</fullName>
    </submittedName>
</protein>
<evidence type="ECO:0000256" key="3">
    <source>
        <dbReference type="ARBA" id="ARBA00022905"/>
    </source>
</evidence>
<comment type="pathway">
    <text evidence="1">Cofactor biosynthesis; pyrroloquinoline quinone biosynthesis.</text>
</comment>
<dbReference type="RefSeq" id="WP_165600646.1">
    <property type="nucleotide sequence ID" value="NZ_SORZ01000002.1"/>
</dbReference>
<evidence type="ECO:0000313" key="5">
    <source>
        <dbReference type="Proteomes" id="UP000315037"/>
    </source>
</evidence>
<gene>
    <name evidence="4" type="primary">pqqD</name>
    <name evidence="4" type="ORF">E3202_05020</name>
</gene>
<dbReference type="AlphaFoldDB" id="A0A506UKU6"/>
<dbReference type="InterPro" id="IPR008792">
    <property type="entry name" value="PQQD"/>
</dbReference>
<organism evidence="4 5">
    <name type="scientific">Oecophyllibacter saccharovorans</name>
    <dbReference type="NCBI Taxonomy" id="2558360"/>
    <lineage>
        <taxon>Bacteria</taxon>
        <taxon>Pseudomonadati</taxon>
        <taxon>Pseudomonadota</taxon>
        <taxon>Alphaproteobacteria</taxon>
        <taxon>Acetobacterales</taxon>
        <taxon>Acetobacteraceae</taxon>
        <taxon>Oecophyllibacter</taxon>
    </lineage>
</organism>
<sequence length="96" mass="10887">MPAFTSASRPFFRRGVRLQHDRVRNRWLIQGPERAWLADETAATVLQHLDGKHSINDIAALLATRYNTPTEQILADILDLLAALKAKDLLREKPSD</sequence>
<reference evidence="4 5" key="1">
    <citation type="submission" date="2019-03" db="EMBL/GenBank/DDBJ databases">
        <title>The complete genome sequence of Neokomagataea sp. Jb2 NBRC113641.</title>
        <authorList>
            <person name="Chua K.-O."/>
            <person name="Chan K.-G."/>
            <person name="See-Too W.-S."/>
        </authorList>
    </citation>
    <scope>NUCLEOTIDE SEQUENCE [LARGE SCALE GENOMIC DNA]</scope>
    <source>
        <strain evidence="4 5">Jb2</strain>
    </source>
</reference>
<dbReference type="Pfam" id="PF05402">
    <property type="entry name" value="PqqD"/>
    <property type="match status" value="1"/>
</dbReference>
<dbReference type="GO" id="GO:0018189">
    <property type="term" value="P:pyrroloquinoline quinone biosynthetic process"/>
    <property type="evidence" value="ECO:0007669"/>
    <property type="project" value="UniProtKB-UniPathway"/>
</dbReference>
<dbReference type="NCBIfam" id="TIGR03859">
    <property type="entry name" value="PQQ_PqqD"/>
    <property type="match status" value="1"/>
</dbReference>
<accession>A0A506UKU6</accession>